<keyword evidence="6" id="KW-0256">Endoplasmic reticulum</keyword>
<keyword evidence="4 10" id="KW-0812">Transmembrane</keyword>
<dbReference type="GO" id="GO:0009272">
    <property type="term" value="P:fungal-type cell wall biogenesis"/>
    <property type="evidence" value="ECO:0007669"/>
    <property type="project" value="TreeGrafter"/>
</dbReference>
<reference evidence="12 13" key="1">
    <citation type="submission" date="2019-02" db="EMBL/GenBank/DDBJ databases">
        <title>Genome sequencing of the rare red list fungi Phlebia centrifuga.</title>
        <authorList>
            <person name="Buettner E."/>
            <person name="Kellner H."/>
        </authorList>
    </citation>
    <scope>NUCLEOTIDE SEQUENCE [LARGE SCALE GENOMIC DNA]</scope>
    <source>
        <strain evidence="12 13">DSM 108282</strain>
    </source>
</reference>
<dbReference type="PANTHER" id="PTHR28285">
    <property type="entry name" value="PROTEIN BIG1"/>
    <property type="match status" value="1"/>
</dbReference>
<keyword evidence="7 10" id="KW-1133">Transmembrane helix</keyword>
<evidence type="ECO:0000256" key="3">
    <source>
        <dbReference type="ARBA" id="ARBA00022089"/>
    </source>
</evidence>
<feature type="signal peptide" evidence="11">
    <location>
        <begin position="1"/>
        <end position="17"/>
    </location>
</feature>
<dbReference type="AlphaFoldDB" id="A0A4S4KSV0"/>
<evidence type="ECO:0000256" key="7">
    <source>
        <dbReference type="ARBA" id="ARBA00022989"/>
    </source>
</evidence>
<evidence type="ECO:0000256" key="11">
    <source>
        <dbReference type="SAM" id="SignalP"/>
    </source>
</evidence>
<evidence type="ECO:0000256" key="2">
    <source>
        <dbReference type="ARBA" id="ARBA00008203"/>
    </source>
</evidence>
<evidence type="ECO:0000256" key="10">
    <source>
        <dbReference type="SAM" id="Phobius"/>
    </source>
</evidence>
<name>A0A4S4KSV0_9APHY</name>
<dbReference type="Proteomes" id="UP000309038">
    <property type="component" value="Unassembled WGS sequence"/>
</dbReference>
<organism evidence="12 13">
    <name type="scientific">Hermanssonia centrifuga</name>
    <dbReference type="NCBI Taxonomy" id="98765"/>
    <lineage>
        <taxon>Eukaryota</taxon>
        <taxon>Fungi</taxon>
        <taxon>Dikarya</taxon>
        <taxon>Basidiomycota</taxon>
        <taxon>Agaricomycotina</taxon>
        <taxon>Agaricomycetes</taxon>
        <taxon>Polyporales</taxon>
        <taxon>Meruliaceae</taxon>
        <taxon>Hermanssonia</taxon>
    </lineage>
</organism>
<dbReference type="InterPro" id="IPR037654">
    <property type="entry name" value="Big1"/>
</dbReference>
<keyword evidence="8 10" id="KW-0472">Membrane</keyword>
<accession>A0A4S4KSV0</accession>
<evidence type="ECO:0000256" key="9">
    <source>
        <dbReference type="ARBA" id="ARBA00023316"/>
    </source>
</evidence>
<keyword evidence="5 11" id="KW-0732">Signal</keyword>
<dbReference type="GO" id="GO:0006078">
    <property type="term" value="P:(1-&gt;6)-beta-D-glucan biosynthetic process"/>
    <property type="evidence" value="ECO:0007669"/>
    <property type="project" value="TreeGrafter"/>
</dbReference>
<evidence type="ECO:0000256" key="8">
    <source>
        <dbReference type="ARBA" id="ARBA00023136"/>
    </source>
</evidence>
<evidence type="ECO:0000256" key="4">
    <source>
        <dbReference type="ARBA" id="ARBA00022692"/>
    </source>
</evidence>
<feature type="transmembrane region" description="Helical" evidence="10">
    <location>
        <begin position="243"/>
        <end position="268"/>
    </location>
</feature>
<comment type="subcellular location">
    <subcellularLocation>
        <location evidence="1">Endoplasmic reticulum membrane</location>
        <topology evidence="1">Single-pass type I membrane protein</topology>
    </subcellularLocation>
</comment>
<dbReference type="PANTHER" id="PTHR28285:SF1">
    <property type="entry name" value="PROTEIN BIG1"/>
    <property type="match status" value="1"/>
</dbReference>
<gene>
    <name evidence="12" type="ORF">EW026_g983</name>
</gene>
<dbReference type="EMBL" id="SGPJ01000017">
    <property type="protein sequence ID" value="THH01732.1"/>
    <property type="molecule type" value="Genomic_DNA"/>
</dbReference>
<protein>
    <recommendedName>
        <fullName evidence="3">Protein BIG1</fullName>
    </recommendedName>
</protein>
<proteinExistence type="inferred from homology"/>
<evidence type="ECO:0000313" key="13">
    <source>
        <dbReference type="Proteomes" id="UP000309038"/>
    </source>
</evidence>
<evidence type="ECO:0000313" key="12">
    <source>
        <dbReference type="EMBL" id="THH01732.1"/>
    </source>
</evidence>
<evidence type="ECO:0000256" key="5">
    <source>
        <dbReference type="ARBA" id="ARBA00022729"/>
    </source>
</evidence>
<evidence type="ECO:0000256" key="6">
    <source>
        <dbReference type="ARBA" id="ARBA00022824"/>
    </source>
</evidence>
<comment type="caution">
    <text evidence="12">The sequence shown here is derived from an EMBL/GenBank/DDBJ whole genome shotgun (WGS) entry which is preliminary data.</text>
</comment>
<feature type="chain" id="PRO_5020244047" description="Protein BIG1" evidence="11">
    <location>
        <begin position="18"/>
        <end position="288"/>
    </location>
</feature>
<keyword evidence="9" id="KW-0961">Cell wall biogenesis/degradation</keyword>
<dbReference type="GO" id="GO:0005789">
    <property type="term" value="C:endoplasmic reticulum membrane"/>
    <property type="evidence" value="ECO:0007669"/>
    <property type="project" value="UniProtKB-SubCell"/>
</dbReference>
<comment type="similarity">
    <text evidence="2">Belongs to the BIG1 family.</text>
</comment>
<evidence type="ECO:0000256" key="1">
    <source>
        <dbReference type="ARBA" id="ARBA00004115"/>
    </source>
</evidence>
<dbReference type="GO" id="GO:0071555">
    <property type="term" value="P:cell wall organization"/>
    <property type="evidence" value="ECO:0007669"/>
    <property type="project" value="UniProtKB-KW"/>
</dbReference>
<keyword evidence="13" id="KW-1185">Reference proteome</keyword>
<sequence length="288" mass="31443">MILRPVLLTALLPVVLAYSNTAPIVAWSSHSSKALSFTSDISYTNAFLESLIYNNDICEHDAVVLVDHMGLHATDLRSLSPSSHLVQTLKGAPSSLELPYMRRSAGNPFVDLAGAISRRCGSRVLSVSAGEVKPHLEEQTEKKHVMCIGMPPLEGTSGYRKYLMSEHESQLSSDMNHIAAAFPKYLVVYAGWAPSLESRQFYEDGELSPFDLSITPETLVFPSKAAATEGGILKRYQLLTPGLIITLLVVFFVLVPLVFMGISSLASIQSSVRLDTPKGYNAVEKKTQ</sequence>